<reference evidence="1" key="1">
    <citation type="submission" date="2023-04" db="EMBL/GenBank/DDBJ databases">
        <title>Phytophthora lilii NBRC 32176.</title>
        <authorList>
            <person name="Ichikawa N."/>
            <person name="Sato H."/>
            <person name="Tonouchi N."/>
        </authorList>
    </citation>
    <scope>NUCLEOTIDE SEQUENCE</scope>
    <source>
        <strain evidence="1">NBRC 32176</strain>
    </source>
</reference>
<comment type="caution">
    <text evidence="1">The sequence shown here is derived from an EMBL/GenBank/DDBJ whole genome shotgun (WGS) entry which is preliminary data.</text>
</comment>
<accession>A0A9W6TPU8</accession>
<evidence type="ECO:0000313" key="1">
    <source>
        <dbReference type="EMBL" id="GMF17454.1"/>
    </source>
</evidence>
<sequence length="88" mass="10115">MKRKQDKLSDASVAKNQLSCALEARFKRRLRSELKKIAKDDTMMEDRSHTSDEERLNSVLSGLKKTLDKVAQAVFGKHKVLDEEIQKI</sequence>
<gene>
    <name evidence="1" type="ORF">Plil01_000637800</name>
</gene>
<keyword evidence="2" id="KW-1185">Reference proteome</keyword>
<name>A0A9W6TPU8_9STRA</name>
<dbReference type="EMBL" id="BSXW01000282">
    <property type="protein sequence ID" value="GMF17454.1"/>
    <property type="molecule type" value="Genomic_DNA"/>
</dbReference>
<proteinExistence type="predicted"/>
<organism evidence="1 2">
    <name type="scientific">Phytophthora lilii</name>
    <dbReference type="NCBI Taxonomy" id="2077276"/>
    <lineage>
        <taxon>Eukaryota</taxon>
        <taxon>Sar</taxon>
        <taxon>Stramenopiles</taxon>
        <taxon>Oomycota</taxon>
        <taxon>Peronosporomycetes</taxon>
        <taxon>Peronosporales</taxon>
        <taxon>Peronosporaceae</taxon>
        <taxon>Phytophthora</taxon>
    </lineage>
</organism>
<dbReference type="Proteomes" id="UP001165083">
    <property type="component" value="Unassembled WGS sequence"/>
</dbReference>
<evidence type="ECO:0000313" key="2">
    <source>
        <dbReference type="Proteomes" id="UP001165083"/>
    </source>
</evidence>
<protein>
    <submittedName>
        <fullName evidence="1">Unnamed protein product</fullName>
    </submittedName>
</protein>
<dbReference type="AlphaFoldDB" id="A0A9W6TPU8"/>